<protein>
    <submittedName>
        <fullName evidence="1">Uncharacterized protein</fullName>
    </submittedName>
</protein>
<evidence type="ECO:0000313" key="2">
    <source>
        <dbReference type="Proteomes" id="UP000219338"/>
    </source>
</evidence>
<dbReference type="EMBL" id="FUEG01000001">
    <property type="protein sequence ID" value="SJK98256.1"/>
    <property type="molecule type" value="Genomic_DNA"/>
</dbReference>
<evidence type="ECO:0000313" key="1">
    <source>
        <dbReference type="EMBL" id="SJK98256.1"/>
    </source>
</evidence>
<dbReference type="OrthoDB" id="10367677at2759"/>
<name>A0A284QP67_ARMOS</name>
<sequence>MAPAWRVLFEASHNPLYVTLFRFGRPSFDLRHTTQISSWHHRSSPYALLIAWMRVSTRSWHIGPYYPVAFDLPFTGRYPREFVHPGLLHTAGNTCANTHNTTGEKIYNQLEDGGEYNITVLVAQILSSMFHQENILGPDHLFMKTPGIDSET</sequence>
<reference evidence="2" key="1">
    <citation type="journal article" date="2017" name="Nat. Ecol. Evol.">
        <title>Genome expansion and lineage-specific genetic innovations in the forest pathogenic fungi Armillaria.</title>
        <authorList>
            <person name="Sipos G."/>
            <person name="Prasanna A.N."/>
            <person name="Walter M.C."/>
            <person name="O'Connor E."/>
            <person name="Balint B."/>
            <person name="Krizsan K."/>
            <person name="Kiss B."/>
            <person name="Hess J."/>
            <person name="Varga T."/>
            <person name="Slot J."/>
            <person name="Riley R."/>
            <person name="Boka B."/>
            <person name="Rigling D."/>
            <person name="Barry K."/>
            <person name="Lee J."/>
            <person name="Mihaltcheva S."/>
            <person name="LaButti K."/>
            <person name="Lipzen A."/>
            <person name="Waldron R."/>
            <person name="Moloney N.M."/>
            <person name="Sperisen C."/>
            <person name="Kredics L."/>
            <person name="Vagvoelgyi C."/>
            <person name="Patrignani A."/>
            <person name="Fitzpatrick D."/>
            <person name="Nagy I."/>
            <person name="Doyle S."/>
            <person name="Anderson J.B."/>
            <person name="Grigoriev I.V."/>
            <person name="Gueldener U."/>
            <person name="Muensterkoetter M."/>
            <person name="Nagy L.G."/>
        </authorList>
    </citation>
    <scope>NUCLEOTIDE SEQUENCE [LARGE SCALE GENOMIC DNA]</scope>
    <source>
        <strain evidence="2">C18/9</strain>
    </source>
</reference>
<proteinExistence type="predicted"/>
<accession>A0A284QP67</accession>
<dbReference type="AlphaFoldDB" id="A0A284QP67"/>
<keyword evidence="2" id="KW-1185">Reference proteome</keyword>
<gene>
    <name evidence="1" type="ORF">ARMOST_01517</name>
</gene>
<dbReference type="Proteomes" id="UP000219338">
    <property type="component" value="Unassembled WGS sequence"/>
</dbReference>
<organism evidence="1 2">
    <name type="scientific">Armillaria ostoyae</name>
    <name type="common">Armillaria root rot fungus</name>
    <dbReference type="NCBI Taxonomy" id="47428"/>
    <lineage>
        <taxon>Eukaryota</taxon>
        <taxon>Fungi</taxon>
        <taxon>Dikarya</taxon>
        <taxon>Basidiomycota</taxon>
        <taxon>Agaricomycotina</taxon>
        <taxon>Agaricomycetes</taxon>
        <taxon>Agaricomycetidae</taxon>
        <taxon>Agaricales</taxon>
        <taxon>Marasmiineae</taxon>
        <taxon>Physalacriaceae</taxon>
        <taxon>Armillaria</taxon>
    </lineage>
</organism>